<evidence type="ECO:0000313" key="1">
    <source>
        <dbReference type="EMBL" id="CAG8837833.1"/>
    </source>
</evidence>
<keyword evidence="2" id="KW-1185">Reference proteome</keyword>
<accession>A0ACA9SGH7</accession>
<feature type="non-terminal residue" evidence="1">
    <location>
        <position position="1"/>
    </location>
</feature>
<organism evidence="1 2">
    <name type="scientific">Racocetra persica</name>
    <dbReference type="NCBI Taxonomy" id="160502"/>
    <lineage>
        <taxon>Eukaryota</taxon>
        <taxon>Fungi</taxon>
        <taxon>Fungi incertae sedis</taxon>
        <taxon>Mucoromycota</taxon>
        <taxon>Glomeromycotina</taxon>
        <taxon>Glomeromycetes</taxon>
        <taxon>Diversisporales</taxon>
        <taxon>Gigasporaceae</taxon>
        <taxon>Racocetra</taxon>
    </lineage>
</organism>
<comment type="caution">
    <text evidence="1">The sequence shown here is derived from an EMBL/GenBank/DDBJ whole genome shotgun (WGS) entry which is preliminary data.</text>
</comment>
<evidence type="ECO:0000313" key="2">
    <source>
        <dbReference type="Proteomes" id="UP000789920"/>
    </source>
</evidence>
<dbReference type="Proteomes" id="UP000789920">
    <property type="component" value="Unassembled WGS sequence"/>
</dbReference>
<sequence>PEARKDKIEAQLIRYSGEKYLTNFSTLDEIVRENSDKRLSTILENEIANHRDIPFMAIENEG</sequence>
<dbReference type="EMBL" id="CAJVQC010118779">
    <property type="protein sequence ID" value="CAG8837833.1"/>
    <property type="molecule type" value="Genomic_DNA"/>
</dbReference>
<name>A0ACA9SGH7_9GLOM</name>
<gene>
    <name evidence="1" type="ORF">RPERSI_LOCUS30447</name>
</gene>
<proteinExistence type="predicted"/>
<protein>
    <submittedName>
        <fullName evidence="1">1496_t:CDS:1</fullName>
    </submittedName>
</protein>
<reference evidence="1" key="1">
    <citation type="submission" date="2021-06" db="EMBL/GenBank/DDBJ databases">
        <authorList>
            <person name="Kallberg Y."/>
            <person name="Tangrot J."/>
            <person name="Rosling A."/>
        </authorList>
    </citation>
    <scope>NUCLEOTIDE SEQUENCE</scope>
    <source>
        <strain evidence="1">MA461A</strain>
    </source>
</reference>
<feature type="non-terminal residue" evidence="1">
    <location>
        <position position="62"/>
    </location>
</feature>